<name>A0ABW3KQQ1_9FLAO</name>
<keyword evidence="6" id="KW-1185">Reference proteome</keyword>
<dbReference type="RefSeq" id="WP_386115908.1">
    <property type="nucleotide sequence ID" value="NZ_JBHTKM010000063.1"/>
</dbReference>
<evidence type="ECO:0000256" key="2">
    <source>
        <dbReference type="SAM" id="SignalP"/>
    </source>
</evidence>
<sequence>MKKITLSAALLFIALGLQAQTFPAPYCEIADEEDVSVEEISMVSFADVNFVNTDVSSVLIDATSSVASLSLGEIYTIEVKGNTVGAFEADIVAFIDWNQNDILDDDGEVYAVGTLFDTDGTDDESVSLDITVPTDAVLGETRIRITKTYRDDVSPAVIDPCGIKFNVGGFSLQSGFGQALDFTLNLATLSTETFERNALAVYPNPTKDVLNIDYRSDLTGVTVYNIVGQEVLRKNIEASQLQLDLSEFTSGVYIVKLFSEEGQHSFRVVKQ</sequence>
<evidence type="ECO:0000259" key="4">
    <source>
        <dbReference type="Pfam" id="PF20009"/>
    </source>
</evidence>
<feature type="domain" description="GEVED" evidence="4">
    <location>
        <begin position="91"/>
        <end position="185"/>
    </location>
</feature>
<comment type="caution">
    <text evidence="5">The sequence shown here is derived from an EMBL/GenBank/DDBJ whole genome shotgun (WGS) entry which is preliminary data.</text>
</comment>
<organism evidence="5 6">
    <name type="scientific">Winogradskyella rapida</name>
    <dbReference type="NCBI Taxonomy" id="549701"/>
    <lineage>
        <taxon>Bacteria</taxon>
        <taxon>Pseudomonadati</taxon>
        <taxon>Bacteroidota</taxon>
        <taxon>Flavobacteriia</taxon>
        <taxon>Flavobacteriales</taxon>
        <taxon>Flavobacteriaceae</taxon>
        <taxon>Winogradskyella</taxon>
    </lineage>
</organism>
<dbReference type="Proteomes" id="UP001597086">
    <property type="component" value="Unassembled WGS sequence"/>
</dbReference>
<dbReference type="Pfam" id="PF20009">
    <property type="entry name" value="GEVED"/>
    <property type="match status" value="1"/>
</dbReference>
<accession>A0ABW3KQQ1</accession>
<dbReference type="InterPro" id="IPR026444">
    <property type="entry name" value="Secre_tail"/>
</dbReference>
<evidence type="ECO:0000256" key="1">
    <source>
        <dbReference type="ARBA" id="ARBA00022729"/>
    </source>
</evidence>
<proteinExistence type="predicted"/>
<evidence type="ECO:0000259" key="3">
    <source>
        <dbReference type="Pfam" id="PF18962"/>
    </source>
</evidence>
<dbReference type="InterPro" id="IPR045474">
    <property type="entry name" value="GEVED"/>
</dbReference>
<feature type="domain" description="Secretion system C-terminal sorting" evidence="3">
    <location>
        <begin position="201"/>
        <end position="264"/>
    </location>
</feature>
<reference evidence="6" key="1">
    <citation type="journal article" date="2019" name="Int. J. Syst. Evol. Microbiol.">
        <title>The Global Catalogue of Microorganisms (GCM) 10K type strain sequencing project: providing services to taxonomists for standard genome sequencing and annotation.</title>
        <authorList>
            <consortium name="The Broad Institute Genomics Platform"/>
            <consortium name="The Broad Institute Genome Sequencing Center for Infectious Disease"/>
            <person name="Wu L."/>
            <person name="Ma J."/>
        </authorList>
    </citation>
    <scope>NUCLEOTIDE SEQUENCE [LARGE SCALE GENOMIC DNA]</scope>
    <source>
        <strain evidence="6">CCUG 56098</strain>
    </source>
</reference>
<evidence type="ECO:0000313" key="6">
    <source>
        <dbReference type="Proteomes" id="UP001597086"/>
    </source>
</evidence>
<protein>
    <submittedName>
        <fullName evidence="5">T9SS type A sorting domain-containing protein</fullName>
    </submittedName>
</protein>
<evidence type="ECO:0000313" key="5">
    <source>
        <dbReference type="EMBL" id="MFD1015797.1"/>
    </source>
</evidence>
<gene>
    <name evidence="5" type="ORF">ACFQ13_07710</name>
</gene>
<keyword evidence="1 2" id="KW-0732">Signal</keyword>
<feature type="chain" id="PRO_5045261089" evidence="2">
    <location>
        <begin position="20"/>
        <end position="271"/>
    </location>
</feature>
<dbReference type="Pfam" id="PF18962">
    <property type="entry name" value="Por_Secre_tail"/>
    <property type="match status" value="1"/>
</dbReference>
<dbReference type="NCBIfam" id="TIGR04183">
    <property type="entry name" value="Por_Secre_tail"/>
    <property type="match status" value="1"/>
</dbReference>
<dbReference type="EMBL" id="JBHTKM010000063">
    <property type="protein sequence ID" value="MFD1015797.1"/>
    <property type="molecule type" value="Genomic_DNA"/>
</dbReference>
<feature type="signal peptide" evidence="2">
    <location>
        <begin position="1"/>
        <end position="19"/>
    </location>
</feature>